<accession>A0AAV0T1T2</accession>
<keyword evidence="5" id="KW-0479">Metal-binding</keyword>
<proteinExistence type="inferred from homology"/>
<keyword evidence="6" id="KW-0862">Zinc</keyword>
<dbReference type="SUPFAM" id="SSF55620">
    <property type="entry name" value="Tetrahydrobiopterin biosynthesis enzymes-like"/>
    <property type="match status" value="1"/>
</dbReference>
<dbReference type="AlphaFoldDB" id="A0AAV0T1T2"/>
<evidence type="ECO:0000256" key="7">
    <source>
        <dbReference type="ARBA" id="ARBA00023007"/>
    </source>
</evidence>
<comment type="caution">
    <text evidence="9">The sequence shown here is derived from an EMBL/GenBank/DDBJ whole genome shotgun (WGS) entry which is preliminary data.</text>
</comment>
<dbReference type="EC" id="4.2.3.12" evidence="4"/>
<comment type="cofactor">
    <cofactor evidence="1">
        <name>Zn(2+)</name>
        <dbReference type="ChEBI" id="CHEBI:29105"/>
    </cofactor>
</comment>
<sequence>MAPSNNLVKVHVSKENMSFSAAHFIATKGFREKLHGHNYRLEVSITAQMIQGGSVVDTREIKTISQTICNDLHRSFLVPMNSDTLTISLGSKNVRIVTEDLATFSFPKADCSFLPIVHTSAEELAIYTSNRLVDTITLAALLERGVQKVVVSISEADQQFASYERIILMDMRKS</sequence>
<gene>
    <name evidence="9" type="ORF">HBR001_LOCUS513</name>
</gene>
<dbReference type="PANTHER" id="PTHR12589:SF7">
    <property type="entry name" value="6-PYRUVOYL TETRAHYDROBIOPTERIN SYNTHASE"/>
    <property type="match status" value="1"/>
</dbReference>
<dbReference type="GO" id="GO:0003874">
    <property type="term" value="F:6-pyruvoyltetrahydropterin synthase activity"/>
    <property type="evidence" value="ECO:0007669"/>
    <property type="project" value="UniProtKB-EC"/>
</dbReference>
<evidence type="ECO:0000256" key="5">
    <source>
        <dbReference type="ARBA" id="ARBA00022723"/>
    </source>
</evidence>
<dbReference type="GO" id="GO:0006729">
    <property type="term" value="P:tetrahydrobiopterin biosynthetic process"/>
    <property type="evidence" value="ECO:0007669"/>
    <property type="project" value="UniProtKB-KW"/>
</dbReference>
<keyword evidence="8" id="KW-0456">Lyase</keyword>
<organism evidence="9 10">
    <name type="scientific">Hyaloperonospora brassicae</name>
    <name type="common">Brassica downy mildew</name>
    <name type="synonym">Peronospora brassicae</name>
    <dbReference type="NCBI Taxonomy" id="162125"/>
    <lineage>
        <taxon>Eukaryota</taxon>
        <taxon>Sar</taxon>
        <taxon>Stramenopiles</taxon>
        <taxon>Oomycota</taxon>
        <taxon>Peronosporomycetes</taxon>
        <taxon>Peronosporales</taxon>
        <taxon>Peronosporaceae</taxon>
        <taxon>Hyaloperonospora</taxon>
    </lineage>
</organism>
<dbReference type="InterPro" id="IPR038418">
    <property type="entry name" value="6-PTP_synth/QueD_sf"/>
</dbReference>
<protein>
    <recommendedName>
        <fullName evidence="4">6-pyruvoyltetrahydropterin synthase</fullName>
        <ecNumber evidence="4">4.2.3.12</ecNumber>
    </recommendedName>
</protein>
<keyword evidence="10" id="KW-1185">Reference proteome</keyword>
<reference evidence="9" key="1">
    <citation type="submission" date="2022-12" db="EMBL/GenBank/DDBJ databases">
        <authorList>
            <person name="Webb A."/>
        </authorList>
    </citation>
    <scope>NUCLEOTIDE SEQUENCE</scope>
    <source>
        <strain evidence="9">Hp1</strain>
    </source>
</reference>
<dbReference type="Pfam" id="PF01242">
    <property type="entry name" value="PTPS"/>
    <property type="match status" value="1"/>
</dbReference>
<name>A0AAV0T1T2_HYABA</name>
<evidence type="ECO:0000256" key="6">
    <source>
        <dbReference type="ARBA" id="ARBA00022833"/>
    </source>
</evidence>
<dbReference type="Proteomes" id="UP001162031">
    <property type="component" value="Unassembled WGS sequence"/>
</dbReference>
<evidence type="ECO:0000313" key="10">
    <source>
        <dbReference type="Proteomes" id="UP001162031"/>
    </source>
</evidence>
<comment type="pathway">
    <text evidence="2">Cofactor biosynthesis; tetrahydrobiopterin biosynthesis; tetrahydrobiopterin from 7,8-dihydroneopterin triphosphate: step 1/3.</text>
</comment>
<dbReference type="PANTHER" id="PTHR12589">
    <property type="entry name" value="PYRUVOYL TETRAHYDROBIOPTERIN SYNTHASE"/>
    <property type="match status" value="1"/>
</dbReference>
<evidence type="ECO:0000256" key="4">
    <source>
        <dbReference type="ARBA" id="ARBA00013100"/>
    </source>
</evidence>
<evidence type="ECO:0000256" key="8">
    <source>
        <dbReference type="ARBA" id="ARBA00023239"/>
    </source>
</evidence>
<dbReference type="InterPro" id="IPR007115">
    <property type="entry name" value="6-PTP_synth/QueD"/>
</dbReference>
<comment type="similarity">
    <text evidence="3">Belongs to the PTPS family.</text>
</comment>
<evidence type="ECO:0000256" key="2">
    <source>
        <dbReference type="ARBA" id="ARBA00005126"/>
    </source>
</evidence>
<keyword evidence="7" id="KW-0783">Tetrahydrobiopterin biosynthesis</keyword>
<dbReference type="GO" id="GO:0046872">
    <property type="term" value="F:metal ion binding"/>
    <property type="evidence" value="ECO:0007669"/>
    <property type="project" value="UniProtKB-KW"/>
</dbReference>
<evidence type="ECO:0000256" key="3">
    <source>
        <dbReference type="ARBA" id="ARBA00009164"/>
    </source>
</evidence>
<evidence type="ECO:0000313" key="9">
    <source>
        <dbReference type="EMBL" id="CAI5710684.1"/>
    </source>
</evidence>
<evidence type="ECO:0000256" key="1">
    <source>
        <dbReference type="ARBA" id="ARBA00001947"/>
    </source>
</evidence>
<dbReference type="EMBL" id="CANTFL010000068">
    <property type="protein sequence ID" value="CAI5710684.1"/>
    <property type="molecule type" value="Genomic_DNA"/>
</dbReference>
<dbReference type="Gene3D" id="3.30.479.10">
    <property type="entry name" value="6-pyruvoyl tetrahydropterin synthase/QueD"/>
    <property type="match status" value="1"/>
</dbReference>